<dbReference type="InterPro" id="IPR000719">
    <property type="entry name" value="Prot_kinase_dom"/>
</dbReference>
<feature type="repeat" description="WD" evidence="1">
    <location>
        <begin position="570"/>
        <end position="605"/>
    </location>
</feature>
<dbReference type="Proteomes" id="UP001231189">
    <property type="component" value="Unassembled WGS sequence"/>
</dbReference>
<name>A0AAD8T069_LOLMU</name>
<evidence type="ECO:0000259" key="4">
    <source>
        <dbReference type="PROSITE" id="PS50011"/>
    </source>
</evidence>
<feature type="compositionally biased region" description="Low complexity" evidence="3">
    <location>
        <begin position="1"/>
        <end position="11"/>
    </location>
</feature>
<proteinExistence type="predicted"/>
<dbReference type="InterPro" id="IPR044630">
    <property type="entry name" value="SPA1/2/3/4"/>
</dbReference>
<dbReference type="InterPro" id="IPR036322">
    <property type="entry name" value="WD40_repeat_dom_sf"/>
</dbReference>
<feature type="region of interest" description="Disordered" evidence="3">
    <location>
        <begin position="102"/>
        <end position="145"/>
    </location>
</feature>
<protein>
    <recommendedName>
        <fullName evidence="4">Protein kinase domain-containing protein</fullName>
    </recommendedName>
</protein>
<evidence type="ECO:0000256" key="3">
    <source>
        <dbReference type="SAM" id="MobiDB-lite"/>
    </source>
</evidence>
<evidence type="ECO:0000313" key="6">
    <source>
        <dbReference type="Proteomes" id="UP001231189"/>
    </source>
</evidence>
<keyword evidence="6" id="KW-1185">Reference proteome</keyword>
<dbReference type="EMBL" id="JAUUTY010000003">
    <property type="protein sequence ID" value="KAK1666846.1"/>
    <property type="molecule type" value="Genomic_DNA"/>
</dbReference>
<dbReference type="PROSITE" id="PS50294">
    <property type="entry name" value="WD_REPEATS_REGION"/>
    <property type="match status" value="1"/>
</dbReference>
<dbReference type="SUPFAM" id="SSF50978">
    <property type="entry name" value="WD40 repeat-like"/>
    <property type="match status" value="1"/>
</dbReference>
<dbReference type="GO" id="GO:0009640">
    <property type="term" value="P:photomorphogenesis"/>
    <property type="evidence" value="ECO:0007669"/>
    <property type="project" value="InterPro"/>
</dbReference>
<sequence>MDGSRAAAAAPAGGGRTWGEGDGGGGGRAAEDDEGGEVSLREWLDRPGRAVEAAECLHVFRQVAEAVSVAHAQGVAVGSARPSCFVVSPPFARVAFIESASGSDASGSDASEDGADHDAHDADAQPPRRGSTNNNAAAGARDGHHKGFPLKSVLAMELNWYTSPEEADDGPGGATFASDVYRLGVLLFELFCSFETLEEKMRAMANLRYRVLPPQLLLRWPKEASFCQLMMHPVPDTRPKMSEVLQSEFLNQSRNSLEEREAALRLREEIEEQELLLDFLLQLQKRKQDIADNLQDTVAFLSSDINEAVHQQSALGQCGNFSIELDKEVSSGTVEDQSDCGSRKRFRPELLAVDMEEHNRSMEECSRTVPSSVVIQESVLSKSSRLMKNFKRLETAYFATRSKFSRQVGNPVSSRDQVVKRTTGSAVGTEGSSIDDFALEGHSGRRQRGWMNSFLEGLCRYLSFSQLKVRAELKQCDLLNSSNLVCSVGFDRDKEFFATAGVNKKIKVFEYNMIINEHRDIHYPVVEMSNRSKLSCICWNSYMKSHIASSDFDGLVQVWDVTRSQVFVEMREHERRVWSVDFSLADPTKLVSGSDDGSVKLWSMNQAILFLHLLLGVLALSEQEQMSALYNFNLIPLAPLQLAQQITRFTAMIFATYEPLTVH</sequence>
<dbReference type="PROSITE" id="PS50082">
    <property type="entry name" value="WD_REPEATS_2"/>
    <property type="match status" value="1"/>
</dbReference>
<evidence type="ECO:0000313" key="5">
    <source>
        <dbReference type="EMBL" id="KAK1666846.1"/>
    </source>
</evidence>
<dbReference type="GO" id="GO:0004672">
    <property type="term" value="F:protein kinase activity"/>
    <property type="evidence" value="ECO:0007669"/>
    <property type="project" value="InterPro"/>
</dbReference>
<organism evidence="5 6">
    <name type="scientific">Lolium multiflorum</name>
    <name type="common">Italian ryegrass</name>
    <name type="synonym">Lolium perenne subsp. multiflorum</name>
    <dbReference type="NCBI Taxonomy" id="4521"/>
    <lineage>
        <taxon>Eukaryota</taxon>
        <taxon>Viridiplantae</taxon>
        <taxon>Streptophyta</taxon>
        <taxon>Embryophyta</taxon>
        <taxon>Tracheophyta</taxon>
        <taxon>Spermatophyta</taxon>
        <taxon>Magnoliopsida</taxon>
        <taxon>Liliopsida</taxon>
        <taxon>Poales</taxon>
        <taxon>Poaceae</taxon>
        <taxon>BOP clade</taxon>
        <taxon>Pooideae</taxon>
        <taxon>Poodae</taxon>
        <taxon>Poeae</taxon>
        <taxon>Poeae Chloroplast Group 2 (Poeae type)</taxon>
        <taxon>Loliodinae</taxon>
        <taxon>Loliinae</taxon>
        <taxon>Lolium</taxon>
    </lineage>
</organism>
<dbReference type="Gene3D" id="2.130.10.10">
    <property type="entry name" value="YVTN repeat-like/Quinoprotein amine dehydrogenase"/>
    <property type="match status" value="1"/>
</dbReference>
<dbReference type="PANTHER" id="PTHR44218:SF1">
    <property type="entry name" value="PROTEIN SPA1-RELATED 3"/>
    <property type="match status" value="1"/>
</dbReference>
<accession>A0AAD8T069</accession>
<comment type="caution">
    <text evidence="5">The sequence shown here is derived from an EMBL/GenBank/DDBJ whole genome shotgun (WGS) entry which is preliminary data.</text>
</comment>
<dbReference type="AlphaFoldDB" id="A0AAD8T069"/>
<feature type="compositionally biased region" description="Basic and acidic residues" evidence="3">
    <location>
        <begin position="114"/>
        <end position="123"/>
    </location>
</feature>
<feature type="coiled-coil region" evidence="2">
    <location>
        <begin position="253"/>
        <end position="283"/>
    </location>
</feature>
<evidence type="ECO:0000256" key="2">
    <source>
        <dbReference type="SAM" id="Coils"/>
    </source>
</evidence>
<dbReference type="PANTHER" id="PTHR44218">
    <property type="entry name" value="PROTEIN SPA1-RELATED 2"/>
    <property type="match status" value="1"/>
</dbReference>
<dbReference type="InterPro" id="IPR011009">
    <property type="entry name" value="Kinase-like_dom_sf"/>
</dbReference>
<keyword evidence="1" id="KW-0853">WD repeat</keyword>
<dbReference type="Pfam" id="PF00400">
    <property type="entry name" value="WD40"/>
    <property type="match status" value="1"/>
</dbReference>
<dbReference type="SUPFAM" id="SSF56112">
    <property type="entry name" value="Protein kinase-like (PK-like)"/>
    <property type="match status" value="1"/>
</dbReference>
<keyword evidence="2" id="KW-0175">Coiled coil</keyword>
<dbReference type="SMART" id="SM00320">
    <property type="entry name" value="WD40"/>
    <property type="match status" value="3"/>
</dbReference>
<dbReference type="GO" id="GO:0005524">
    <property type="term" value="F:ATP binding"/>
    <property type="evidence" value="ECO:0007669"/>
    <property type="project" value="InterPro"/>
</dbReference>
<dbReference type="InterPro" id="IPR001680">
    <property type="entry name" value="WD40_rpt"/>
</dbReference>
<evidence type="ECO:0000256" key="1">
    <source>
        <dbReference type="PROSITE-ProRule" id="PRU00221"/>
    </source>
</evidence>
<feature type="compositionally biased region" description="Gly residues" evidence="3">
    <location>
        <begin position="12"/>
        <end position="28"/>
    </location>
</feature>
<dbReference type="InterPro" id="IPR015943">
    <property type="entry name" value="WD40/YVTN_repeat-like_dom_sf"/>
</dbReference>
<feature type="region of interest" description="Disordered" evidence="3">
    <location>
        <begin position="1"/>
        <end position="38"/>
    </location>
</feature>
<feature type="domain" description="Protein kinase" evidence="4">
    <location>
        <begin position="1"/>
        <end position="250"/>
    </location>
</feature>
<dbReference type="PROSITE" id="PS50011">
    <property type="entry name" value="PROTEIN_KINASE_DOM"/>
    <property type="match status" value="1"/>
</dbReference>
<gene>
    <name evidence="5" type="ORF">QYE76_055005</name>
</gene>
<reference evidence="5" key="1">
    <citation type="submission" date="2023-07" db="EMBL/GenBank/DDBJ databases">
        <title>A chromosome-level genome assembly of Lolium multiflorum.</title>
        <authorList>
            <person name="Chen Y."/>
            <person name="Copetti D."/>
            <person name="Kolliker R."/>
            <person name="Studer B."/>
        </authorList>
    </citation>
    <scope>NUCLEOTIDE SEQUENCE</scope>
    <source>
        <strain evidence="5">02402/16</strain>
        <tissue evidence="5">Leaf</tissue>
    </source>
</reference>
<dbReference type="Gene3D" id="1.10.510.10">
    <property type="entry name" value="Transferase(Phosphotransferase) domain 1"/>
    <property type="match status" value="1"/>
</dbReference>